<organism evidence="2 3">
    <name type="scientific">Pseudomonas frederiksbergensis</name>
    <dbReference type="NCBI Taxonomy" id="104087"/>
    <lineage>
        <taxon>Bacteria</taxon>
        <taxon>Pseudomonadati</taxon>
        <taxon>Pseudomonadota</taxon>
        <taxon>Gammaproteobacteria</taxon>
        <taxon>Pseudomonadales</taxon>
        <taxon>Pseudomonadaceae</taxon>
        <taxon>Pseudomonas</taxon>
    </lineage>
</organism>
<evidence type="ECO:0000313" key="2">
    <source>
        <dbReference type="EMBL" id="KHK65368.1"/>
    </source>
</evidence>
<proteinExistence type="predicted"/>
<keyword evidence="1" id="KW-0472">Membrane</keyword>
<accession>A0A0B1Z7N1</accession>
<dbReference type="EMBL" id="JQGJ01000003">
    <property type="protein sequence ID" value="KHK65368.1"/>
    <property type="molecule type" value="Genomic_DNA"/>
</dbReference>
<evidence type="ECO:0000256" key="1">
    <source>
        <dbReference type="SAM" id="Phobius"/>
    </source>
</evidence>
<reference evidence="3" key="1">
    <citation type="submission" date="2015-03" db="EMBL/GenBank/DDBJ databases">
        <title>Pseudomonas frederiksbergensis hydrocarbon degrader.</title>
        <authorList>
            <person name="Brown L.M."/>
            <person name="Ruiz O.N."/>
            <person name="Mueller S."/>
            <person name="Gunasekera T.S."/>
        </authorList>
    </citation>
    <scope>NUCLEOTIDE SEQUENCE [LARGE SCALE GENOMIC DNA]</scope>
    <source>
        <strain evidence="3">SI8</strain>
    </source>
</reference>
<gene>
    <name evidence="2" type="ORF">JZ00_05670</name>
</gene>
<dbReference type="Proteomes" id="UP000030949">
    <property type="component" value="Unassembled WGS sequence"/>
</dbReference>
<dbReference type="OrthoDB" id="7020782at2"/>
<protein>
    <submittedName>
        <fullName evidence="2">Membrane protein</fullName>
    </submittedName>
</protein>
<keyword evidence="1" id="KW-1133">Transmembrane helix</keyword>
<feature type="transmembrane region" description="Helical" evidence="1">
    <location>
        <begin position="25"/>
        <end position="46"/>
    </location>
</feature>
<comment type="caution">
    <text evidence="2">The sequence shown here is derived from an EMBL/GenBank/DDBJ whole genome shotgun (WGS) entry which is preliminary data.</text>
</comment>
<name>A0A0B1Z7N1_9PSED</name>
<dbReference type="AlphaFoldDB" id="A0A0B1Z7N1"/>
<sequence length="308" mass="33918">MIGYRFERTARDDLHIHSVNRVQSVVVLLTSALALIFPVGAVLAIADSSPAGMDPLSLLLIVLGLLLIPALGLSLLVYTGTRETLVLSRLDGEGKRRTQNFFGRRERVHSVFRLDAAKHFELRRHPEAKPAATQLWLVMRDGTTHRLTSSNVPVVPGSKRTDLWLREISEYLQISMPTEVTVGSAPIAKAAYRPAPTPAKIARQRKTMEPTPSAQTTEQLGAPARALLALIGAFLAVFELTRVIALVTSLFTGRLRIGISRPTTFYWAEQPMTFAFHMLIGVVELLIIGVIAWGCLRVAIEGRMKSNP</sequence>
<feature type="transmembrane region" description="Helical" evidence="1">
    <location>
        <begin position="272"/>
        <end position="296"/>
    </location>
</feature>
<feature type="transmembrane region" description="Helical" evidence="1">
    <location>
        <begin position="227"/>
        <end position="252"/>
    </location>
</feature>
<dbReference type="RefSeq" id="WP_039589447.1">
    <property type="nucleotide sequence ID" value="NZ_JQGJ02000005.1"/>
</dbReference>
<keyword evidence="1" id="KW-0812">Transmembrane</keyword>
<evidence type="ECO:0000313" key="3">
    <source>
        <dbReference type="Proteomes" id="UP000030949"/>
    </source>
</evidence>
<feature type="transmembrane region" description="Helical" evidence="1">
    <location>
        <begin position="58"/>
        <end position="79"/>
    </location>
</feature>